<dbReference type="Pfam" id="PF13949">
    <property type="entry name" value="ALIX_LYPXL_bnd"/>
    <property type="match status" value="1"/>
</dbReference>
<dbReference type="PROSITE" id="PS51180">
    <property type="entry name" value="BRO1"/>
    <property type="match status" value="1"/>
</dbReference>
<feature type="region of interest" description="Disordered" evidence="2">
    <location>
        <begin position="775"/>
        <end position="823"/>
    </location>
</feature>
<dbReference type="PANTHER" id="PTHR23030">
    <property type="entry name" value="PCD6 INTERACTING PROTEIN-RELATED"/>
    <property type="match status" value="1"/>
</dbReference>
<dbReference type="Gene3D" id="1.20.120.560">
    <property type="entry name" value="alix/aip1 in complex with the ypdl late domain"/>
    <property type="match status" value="1"/>
</dbReference>
<dbReference type="AlphaFoldDB" id="A0A6G1S8F7"/>
<reference evidence="4" key="1">
    <citation type="submission" date="2018-10" db="EMBL/GenBank/DDBJ databases">
        <title>Transcriptome assembly of Aceria tosichella (Wheat curl mite) Type 2.</title>
        <authorList>
            <person name="Scully E.D."/>
            <person name="Geib S.M."/>
            <person name="Palmer N.A."/>
            <person name="Gupta A.K."/>
            <person name="Sarath G."/>
            <person name="Tatineni S."/>
        </authorList>
    </citation>
    <scope>NUCLEOTIDE SEQUENCE</scope>
    <source>
        <strain evidence="4">LincolnNE</strain>
    </source>
</reference>
<evidence type="ECO:0000313" key="4">
    <source>
        <dbReference type="EMBL" id="MDE46447.1"/>
    </source>
</evidence>
<feature type="compositionally biased region" description="Low complexity" evidence="2">
    <location>
        <begin position="718"/>
        <end position="729"/>
    </location>
</feature>
<feature type="coiled-coil region" evidence="1">
    <location>
        <begin position="495"/>
        <end position="583"/>
    </location>
</feature>
<proteinExistence type="predicted"/>
<organism evidence="4">
    <name type="scientific">Aceria tosichella</name>
    <name type="common">wheat curl mite</name>
    <dbReference type="NCBI Taxonomy" id="561515"/>
    <lineage>
        <taxon>Eukaryota</taxon>
        <taxon>Metazoa</taxon>
        <taxon>Ecdysozoa</taxon>
        <taxon>Arthropoda</taxon>
        <taxon>Chelicerata</taxon>
        <taxon>Arachnida</taxon>
        <taxon>Acari</taxon>
        <taxon>Acariformes</taxon>
        <taxon>Trombidiformes</taxon>
        <taxon>Prostigmata</taxon>
        <taxon>Eupodina</taxon>
        <taxon>Eriophyoidea</taxon>
        <taxon>Eriophyidae</taxon>
        <taxon>Eriophyinae</taxon>
        <taxon>Aceriini</taxon>
        <taxon>Aceria</taxon>
    </lineage>
</organism>
<dbReference type="InterPro" id="IPR025304">
    <property type="entry name" value="ALIX_V_dom"/>
</dbReference>
<feature type="compositionally biased region" description="Low complexity" evidence="2">
    <location>
        <begin position="788"/>
        <end position="809"/>
    </location>
</feature>
<dbReference type="InterPro" id="IPR004328">
    <property type="entry name" value="BRO1_dom"/>
</dbReference>
<dbReference type="GO" id="GO:0005768">
    <property type="term" value="C:endosome"/>
    <property type="evidence" value="ECO:0007669"/>
    <property type="project" value="TreeGrafter"/>
</dbReference>
<evidence type="ECO:0000259" key="3">
    <source>
        <dbReference type="PROSITE" id="PS51180"/>
    </source>
</evidence>
<feature type="domain" description="BRO1" evidence="3">
    <location>
        <begin position="3"/>
        <end position="398"/>
    </location>
</feature>
<protein>
    <submittedName>
        <fullName evidence="4">Programmed cell death 6-interacting protein</fullName>
    </submittedName>
</protein>
<accession>A0A6G1S8F7</accession>
<dbReference type="InterPro" id="IPR038499">
    <property type="entry name" value="BRO1_sf"/>
</dbReference>
<keyword evidence="1" id="KW-0175">Coiled coil</keyword>
<dbReference type="EMBL" id="GGYP01001676">
    <property type="protein sequence ID" value="MDE46447.1"/>
    <property type="molecule type" value="Transcribed_RNA"/>
</dbReference>
<dbReference type="SMART" id="SM01041">
    <property type="entry name" value="BRO1"/>
    <property type="match status" value="1"/>
</dbReference>
<dbReference type="GO" id="GO:0000281">
    <property type="term" value="P:mitotic cytokinesis"/>
    <property type="evidence" value="ECO:0007669"/>
    <property type="project" value="TreeGrafter"/>
</dbReference>
<sequence>MTNFIAVPLKKTSDIDLVKPLKQLISTYYNGDESYNDSIEQLDKLRKDATFKGIENNPTSALQALQRYYDQLKLFASKCPINEVPINFKWKDAFDRGYSFLSSSSSLIIQSLAYERVCVLFNLAAAYSNVAATALNEDVHNEHALQLAAKYFQVSSGILLALKTEAPAALGQRSPQTDLNPSILDILHYLMLAQAQEAIYVKATQNNMSNANLAKVASQCSDYYGECYKLIQIVKSIWPDKEWFNQIQAKQLAYSAISDFHQSAVASTAKKFGEEISWLNHSVDSFKQAEAKSPLSEFLQTCYKKAVRRQEEAIKENDFIYHARVPEFRLLESVERFSLVKPAPLPVKFLPDTSDLFQGLLPLKAQQAWQKLEARKQEITGQEIASLQEASTTLNGVLASLNLPASLEDAPGVELPQSLQDKSKYVRQKGGVQYVSKLIGELPDLLKRNLEILDEIDQSIRNEENRDNAEREKFGKDKWTRTASSVLNKAWKDYVEKYRNIIKNAQAADEKVKEKFHNHEREIALLSNESKEAIANAIPSGYQGHNYSNAPCVQRLRQLMQEVASLKQSREDLENKFKNADFESIKSKFIETVNNEGSVDDSAMVAESLGKIFGPLQKEARDSKERQEALIKEIQSVNQDFVELKGGSQSSASERDAFFSRLAAAHDSFNDLLRHLQEGTKFYNDLTQLLVSLQSKVDDYCYARKTELEELNKTLDPSGSKSASSQYSSNTAGTTPSPAQPAQQPANAPPQPQAPNYFYPPPPLPNMPFSAYGTYHPGTGYPMPPQPNYYAAYPQGGYPPYNPYNTLPGQHPPGPGQQKPPSS</sequence>
<dbReference type="PANTHER" id="PTHR23030:SF39">
    <property type="entry name" value="PROGRAMMED CELL DEATH 6-INTERACTING PROTEIN"/>
    <property type="match status" value="1"/>
</dbReference>
<evidence type="ECO:0000256" key="1">
    <source>
        <dbReference type="SAM" id="Coils"/>
    </source>
</evidence>
<dbReference type="Pfam" id="PF03097">
    <property type="entry name" value="BRO1"/>
    <property type="match status" value="1"/>
</dbReference>
<dbReference type="Gene3D" id="1.20.140.50">
    <property type="entry name" value="alix/aip1 like domains"/>
    <property type="match status" value="1"/>
</dbReference>
<evidence type="ECO:0000256" key="2">
    <source>
        <dbReference type="SAM" id="MobiDB-lite"/>
    </source>
</evidence>
<feature type="compositionally biased region" description="Pro residues" evidence="2">
    <location>
        <begin position="747"/>
        <end position="762"/>
    </location>
</feature>
<gene>
    <name evidence="4" type="primary">Pdcd6ip</name>
    <name evidence="4" type="ORF">g.14725</name>
</gene>
<feature type="region of interest" description="Disordered" evidence="2">
    <location>
        <begin position="713"/>
        <end position="762"/>
    </location>
</feature>
<dbReference type="Gene3D" id="1.25.40.280">
    <property type="entry name" value="alix/aip1 like domains"/>
    <property type="match status" value="1"/>
</dbReference>
<name>A0A6G1S8F7_9ACAR</name>
<feature type="compositionally biased region" description="Low complexity" evidence="2">
    <location>
        <begin position="736"/>
        <end position="746"/>
    </location>
</feature>